<feature type="chain" id="PRO_5005112356" description="Carboxylic ester hydrolase" evidence="3">
    <location>
        <begin position="19"/>
        <end position="613"/>
    </location>
</feature>
<dbReference type="GO" id="GO:0016787">
    <property type="term" value="F:hydrolase activity"/>
    <property type="evidence" value="ECO:0007669"/>
    <property type="project" value="UniProtKB-KW"/>
</dbReference>
<reference evidence="5 6" key="1">
    <citation type="submission" date="2015-01" db="EMBL/GenBank/DDBJ databases">
        <title>The Genome Sequence of Exophiala sideris CBS121828.</title>
        <authorList>
            <consortium name="The Broad Institute Genomics Platform"/>
            <person name="Cuomo C."/>
            <person name="de Hoog S."/>
            <person name="Gorbushina A."/>
            <person name="Stielow B."/>
            <person name="Teixiera M."/>
            <person name="Abouelleil A."/>
            <person name="Chapman S.B."/>
            <person name="Priest M."/>
            <person name="Young S.K."/>
            <person name="Wortman J."/>
            <person name="Nusbaum C."/>
            <person name="Birren B."/>
        </authorList>
    </citation>
    <scope>NUCLEOTIDE SEQUENCE [LARGE SCALE GENOMIC DNA]</scope>
    <source>
        <strain evidence="5 6">CBS 121828</strain>
    </source>
</reference>
<dbReference type="PANTHER" id="PTHR11559">
    <property type="entry name" value="CARBOXYLESTERASE"/>
    <property type="match status" value="1"/>
</dbReference>
<protein>
    <recommendedName>
        <fullName evidence="3">Carboxylic ester hydrolase</fullName>
        <ecNumber evidence="3">3.1.1.-</ecNumber>
    </recommendedName>
</protein>
<dbReference type="PROSITE" id="PS00941">
    <property type="entry name" value="CARBOXYLESTERASE_B_2"/>
    <property type="match status" value="1"/>
</dbReference>
<organism evidence="5 6">
    <name type="scientific">Exophiala sideris</name>
    <dbReference type="NCBI Taxonomy" id="1016849"/>
    <lineage>
        <taxon>Eukaryota</taxon>
        <taxon>Fungi</taxon>
        <taxon>Dikarya</taxon>
        <taxon>Ascomycota</taxon>
        <taxon>Pezizomycotina</taxon>
        <taxon>Eurotiomycetes</taxon>
        <taxon>Chaetothyriomycetidae</taxon>
        <taxon>Chaetothyriales</taxon>
        <taxon>Herpotrichiellaceae</taxon>
        <taxon>Exophiala</taxon>
    </lineage>
</organism>
<dbReference type="STRING" id="1016849.A0A0D1ZBZ3"/>
<dbReference type="OrthoDB" id="408631at2759"/>
<evidence type="ECO:0000313" key="5">
    <source>
        <dbReference type="EMBL" id="KIV84288.1"/>
    </source>
</evidence>
<dbReference type="EMBL" id="KN846951">
    <property type="protein sequence ID" value="KIV84288.1"/>
    <property type="molecule type" value="Genomic_DNA"/>
</dbReference>
<dbReference type="InterPro" id="IPR029058">
    <property type="entry name" value="AB_hydrolase_fold"/>
</dbReference>
<dbReference type="FunFam" id="3.40.50.1820:FF:000266">
    <property type="entry name" value="Carboxylic ester hydrolase"/>
    <property type="match status" value="1"/>
</dbReference>
<gene>
    <name evidence="5" type="ORF">PV11_00077</name>
</gene>
<dbReference type="InterPro" id="IPR019819">
    <property type="entry name" value="Carboxylesterase_B_CS"/>
</dbReference>
<evidence type="ECO:0000256" key="1">
    <source>
        <dbReference type="ARBA" id="ARBA00005964"/>
    </source>
</evidence>
<feature type="domain" description="Carboxylesterase type B" evidence="4">
    <location>
        <begin position="62"/>
        <end position="550"/>
    </location>
</feature>
<evidence type="ECO:0000256" key="2">
    <source>
        <dbReference type="ARBA" id="ARBA00022801"/>
    </source>
</evidence>
<sequence length="613" mass="65150">MALLFLTPLLALLSACTARPGYDHDAKPYAAAIQARQTTANSSSSLQVDLGYEIYQGTFNSTSGLNLWKGIRYAAPPTGSNRWQAPVAPQQNRSSAIRASNYGPICPQGPDASTSLVPVNQTGASEDCLFLNVYSPSNATSPLPVLVWIHGGGYGAGNGREDLSQIINANGNNFVAVAIQYRLAAFGFLSSDEVSRNGVVNAGLLDQHFALNWVQSYISLFGGNSSQVTISGESAGGGSVMLQDMAFGGSQGSSLFVNTIAASPYLPMQYGYKDWLPSQSYYAFATQAGCAPSRAYGAGSQTIFDCLVGKDTNTLINASATISESGNFGTWGFLPVTDGIFVQDLPSQQLLRKKVNGQNALIGNNAEEGTIFTPQNITTEGDLVAWLQITFPLFTNDDIAKILLYYPSSNASTALNAPHFATSGNAGPSALNESSLGAGQQQRAQNIYAETTFVCPSYWMAEAYSDRGRTSYKYQYSVPPALHGTDVTAYFGPAAANIGPDLALAFRQIWGNFITTNNPSIPASVANGASSGNNTASNGAANWPPFTVYAPYQIDLNQTGGTPFLATTSSYNITEYGEPGLQNNITLVNAWTWEAGRGYRCDFWRSVGAIVPE</sequence>
<dbReference type="Gene3D" id="3.40.50.1820">
    <property type="entry name" value="alpha/beta hydrolase"/>
    <property type="match status" value="1"/>
</dbReference>
<evidence type="ECO:0000313" key="6">
    <source>
        <dbReference type="Proteomes" id="UP000053599"/>
    </source>
</evidence>
<dbReference type="InterPro" id="IPR050309">
    <property type="entry name" value="Type-B_Carboxylest/Lipase"/>
</dbReference>
<dbReference type="SUPFAM" id="SSF53474">
    <property type="entry name" value="alpha/beta-Hydrolases"/>
    <property type="match status" value="1"/>
</dbReference>
<dbReference type="HOGENOM" id="CLU_006586_10_5_1"/>
<feature type="signal peptide" evidence="3">
    <location>
        <begin position="1"/>
        <end position="18"/>
    </location>
</feature>
<dbReference type="PROSITE" id="PS00122">
    <property type="entry name" value="CARBOXYLESTERASE_B_1"/>
    <property type="match status" value="1"/>
</dbReference>
<comment type="similarity">
    <text evidence="1 3">Belongs to the type-B carboxylesterase/lipase family.</text>
</comment>
<keyword evidence="2 3" id="KW-0378">Hydrolase</keyword>
<evidence type="ECO:0000256" key="3">
    <source>
        <dbReference type="RuleBase" id="RU361235"/>
    </source>
</evidence>
<dbReference type="ESTHER" id="9euro-a0a0d1zbz3">
    <property type="family name" value="Fungal_carboxylesterase_lipase"/>
</dbReference>
<dbReference type="Pfam" id="PF00135">
    <property type="entry name" value="COesterase"/>
    <property type="match status" value="1"/>
</dbReference>
<dbReference type="InterPro" id="IPR002018">
    <property type="entry name" value="CarbesteraseB"/>
</dbReference>
<dbReference type="InterPro" id="IPR019826">
    <property type="entry name" value="Carboxylesterase_B_AS"/>
</dbReference>
<dbReference type="EC" id="3.1.1.-" evidence="3"/>
<evidence type="ECO:0000259" key="4">
    <source>
        <dbReference type="Pfam" id="PF00135"/>
    </source>
</evidence>
<name>A0A0D1ZBZ3_9EURO</name>
<dbReference type="AlphaFoldDB" id="A0A0D1ZBZ3"/>
<keyword evidence="3" id="KW-0732">Signal</keyword>
<proteinExistence type="inferred from homology"/>
<dbReference type="Proteomes" id="UP000053599">
    <property type="component" value="Unassembled WGS sequence"/>
</dbReference>
<accession>A0A0D1ZBZ3</accession>